<reference evidence="1 2" key="1">
    <citation type="journal article" date="2022" name="Nat. Genet.">
        <title>Improved pea reference genome and pan-genome highlight genomic features and evolutionary characteristics.</title>
        <authorList>
            <person name="Yang T."/>
            <person name="Liu R."/>
            <person name="Luo Y."/>
            <person name="Hu S."/>
            <person name="Wang D."/>
            <person name="Wang C."/>
            <person name="Pandey M.K."/>
            <person name="Ge S."/>
            <person name="Xu Q."/>
            <person name="Li N."/>
            <person name="Li G."/>
            <person name="Huang Y."/>
            <person name="Saxena R.K."/>
            <person name="Ji Y."/>
            <person name="Li M."/>
            <person name="Yan X."/>
            <person name="He Y."/>
            <person name="Liu Y."/>
            <person name="Wang X."/>
            <person name="Xiang C."/>
            <person name="Varshney R.K."/>
            <person name="Ding H."/>
            <person name="Gao S."/>
            <person name="Zong X."/>
        </authorList>
    </citation>
    <scope>NUCLEOTIDE SEQUENCE [LARGE SCALE GENOMIC DNA]</scope>
    <source>
        <strain evidence="1 2">cv. Zhongwan 6</strain>
    </source>
</reference>
<dbReference type="Proteomes" id="UP001058974">
    <property type="component" value="Chromosome 7"/>
</dbReference>
<dbReference type="SUPFAM" id="SSF56672">
    <property type="entry name" value="DNA/RNA polymerases"/>
    <property type="match status" value="1"/>
</dbReference>
<gene>
    <name evidence="1" type="ORF">KIW84_070452</name>
</gene>
<dbReference type="PANTHER" id="PTHR33067">
    <property type="entry name" value="RNA-DIRECTED DNA POLYMERASE-RELATED"/>
    <property type="match status" value="1"/>
</dbReference>
<dbReference type="Gramene" id="Psat07G0045200-T1">
    <property type="protein sequence ID" value="KAI5383057.1"/>
    <property type="gene ID" value="KIW84_070452"/>
</dbReference>
<protein>
    <submittedName>
        <fullName evidence="1">Uncharacterized protein</fullName>
    </submittedName>
</protein>
<dbReference type="InterPro" id="IPR043502">
    <property type="entry name" value="DNA/RNA_pol_sf"/>
</dbReference>
<evidence type="ECO:0000313" key="1">
    <source>
        <dbReference type="EMBL" id="KAI5383057.1"/>
    </source>
</evidence>
<evidence type="ECO:0000313" key="2">
    <source>
        <dbReference type="Proteomes" id="UP001058974"/>
    </source>
</evidence>
<dbReference type="CDD" id="cd00303">
    <property type="entry name" value="retropepsin_like"/>
    <property type="match status" value="1"/>
</dbReference>
<dbReference type="Gene3D" id="3.10.10.10">
    <property type="entry name" value="HIV Type 1 Reverse Transcriptase, subunit A, domain 1"/>
    <property type="match status" value="1"/>
</dbReference>
<accession>A0A9D4VGS7</accession>
<dbReference type="PANTHER" id="PTHR33067:SF31">
    <property type="entry name" value="RNA-DIRECTED DNA POLYMERASE"/>
    <property type="match status" value="1"/>
</dbReference>
<name>A0A9D4VGS7_PEA</name>
<organism evidence="1 2">
    <name type="scientific">Pisum sativum</name>
    <name type="common">Garden pea</name>
    <name type="synonym">Lathyrus oleraceus</name>
    <dbReference type="NCBI Taxonomy" id="3888"/>
    <lineage>
        <taxon>Eukaryota</taxon>
        <taxon>Viridiplantae</taxon>
        <taxon>Streptophyta</taxon>
        <taxon>Embryophyta</taxon>
        <taxon>Tracheophyta</taxon>
        <taxon>Spermatophyta</taxon>
        <taxon>Magnoliopsida</taxon>
        <taxon>eudicotyledons</taxon>
        <taxon>Gunneridae</taxon>
        <taxon>Pentapetalae</taxon>
        <taxon>rosids</taxon>
        <taxon>fabids</taxon>
        <taxon>Fabales</taxon>
        <taxon>Fabaceae</taxon>
        <taxon>Papilionoideae</taxon>
        <taxon>50 kb inversion clade</taxon>
        <taxon>NPAAA clade</taxon>
        <taxon>Hologalegina</taxon>
        <taxon>IRL clade</taxon>
        <taxon>Fabeae</taxon>
        <taxon>Lathyrus</taxon>
    </lineage>
</organism>
<proteinExistence type="predicted"/>
<dbReference type="Gene3D" id="2.40.70.10">
    <property type="entry name" value="Acid Proteases"/>
    <property type="match status" value="1"/>
</dbReference>
<dbReference type="AlphaFoldDB" id="A0A9D4VGS7"/>
<sequence>MPLSICERLKMGELRPTRMSVQLADRFVKFFVGMLENVLVRIGQFYIPTDFIIMDIKEDSNIPIILGRPFLATAEAIIDVKKGKLTFEVGEEKVEFILTQFLKALAIDDTCCLLDVIDECVREMENEQTSYSEILKIPRPPTFEDENWSKEYQDDSLSECLALTPDHIPCPKKPTLELKTLPKNLRKYPTALGYTISDQKGISPSICMHRIMLEEDSKTSREHQRRINIILSDVVKKEVQKLLEAGIIYPIFDSQWVNPMHVVPKKGGVIVVNNEKANL</sequence>
<dbReference type="EMBL" id="JAMSHJ010000007">
    <property type="protein sequence ID" value="KAI5383057.1"/>
    <property type="molecule type" value="Genomic_DNA"/>
</dbReference>
<comment type="caution">
    <text evidence="1">The sequence shown here is derived from an EMBL/GenBank/DDBJ whole genome shotgun (WGS) entry which is preliminary data.</text>
</comment>
<dbReference type="InterPro" id="IPR021109">
    <property type="entry name" value="Peptidase_aspartic_dom_sf"/>
</dbReference>
<keyword evidence="2" id="KW-1185">Reference proteome</keyword>